<evidence type="ECO:0008006" key="4">
    <source>
        <dbReference type="Google" id="ProtNLM"/>
    </source>
</evidence>
<reference evidence="3" key="1">
    <citation type="journal article" date="2019" name="Int. J. Syst. Evol. Microbiol.">
        <title>The Global Catalogue of Microorganisms (GCM) 10K type strain sequencing project: providing services to taxonomists for standard genome sequencing and annotation.</title>
        <authorList>
            <consortium name="The Broad Institute Genomics Platform"/>
            <consortium name="The Broad Institute Genome Sequencing Center for Infectious Disease"/>
            <person name="Wu L."/>
            <person name="Ma J."/>
        </authorList>
    </citation>
    <scope>NUCLEOTIDE SEQUENCE [LARGE SCALE GENOMIC DNA]</scope>
    <source>
        <strain evidence="3">CCM 8875</strain>
    </source>
</reference>
<evidence type="ECO:0000313" key="3">
    <source>
        <dbReference type="Proteomes" id="UP001597302"/>
    </source>
</evidence>
<dbReference type="RefSeq" id="WP_131572886.1">
    <property type="nucleotide sequence ID" value="NZ_CBCSAJ010000004.1"/>
</dbReference>
<dbReference type="InterPro" id="IPR029045">
    <property type="entry name" value="ClpP/crotonase-like_dom_sf"/>
</dbReference>
<dbReference type="Proteomes" id="UP001597302">
    <property type="component" value="Unassembled WGS sequence"/>
</dbReference>
<gene>
    <name evidence="2" type="ORF">ACFQ5P_09755</name>
</gene>
<protein>
    <recommendedName>
        <fullName evidence="4">Periplasmic protein-like protein</fullName>
    </recommendedName>
</protein>
<dbReference type="Gene3D" id="3.90.226.10">
    <property type="entry name" value="2-enoyl-CoA Hydratase, Chain A, domain 1"/>
    <property type="match status" value="1"/>
</dbReference>
<dbReference type="SUPFAM" id="SSF52096">
    <property type="entry name" value="ClpP/crotonase"/>
    <property type="match status" value="1"/>
</dbReference>
<sequence>MGLFSTPGKAIRAVLVAQVIMGFGIVGLDLMRAPGNAAPGLYAPPAEGPSVRPYRPDLRPSDPARPGGPAMRPMPEALEFDAADGTLQMSGQIAPGDADRFAEWLERTRPEVTAVALDSSGGSVSDALAIGRTIRAAGYDTTVQDGAVCMSACPYMLAGGVGRAVANGGVVGVHQHYFGQNTILPAFMAVSDLQRAQAGVMDYLVQMGVDLRLMTYALRTPPAEIYVLGPDLMSELGLTTTES</sequence>
<comment type="caution">
    <text evidence="2">The sequence shown here is derived from an EMBL/GenBank/DDBJ whole genome shotgun (WGS) entry which is preliminary data.</text>
</comment>
<feature type="region of interest" description="Disordered" evidence="1">
    <location>
        <begin position="42"/>
        <end position="74"/>
    </location>
</feature>
<dbReference type="EMBL" id="JBHTOQ010000022">
    <property type="protein sequence ID" value="MFD1481579.1"/>
    <property type="molecule type" value="Genomic_DNA"/>
</dbReference>
<accession>A0ABW4DY57</accession>
<organism evidence="2 3">
    <name type="scientific">Paracoccus nototheniae</name>
    <dbReference type="NCBI Taxonomy" id="2489002"/>
    <lineage>
        <taxon>Bacteria</taxon>
        <taxon>Pseudomonadati</taxon>
        <taxon>Pseudomonadota</taxon>
        <taxon>Alphaproteobacteria</taxon>
        <taxon>Rhodobacterales</taxon>
        <taxon>Paracoccaceae</taxon>
        <taxon>Paracoccus</taxon>
    </lineage>
</organism>
<keyword evidence="3" id="KW-1185">Reference proteome</keyword>
<name>A0ABW4DY57_9RHOB</name>
<evidence type="ECO:0000313" key="2">
    <source>
        <dbReference type="EMBL" id="MFD1481579.1"/>
    </source>
</evidence>
<proteinExistence type="predicted"/>
<evidence type="ECO:0000256" key="1">
    <source>
        <dbReference type="SAM" id="MobiDB-lite"/>
    </source>
</evidence>